<evidence type="ECO:0000313" key="3">
    <source>
        <dbReference type="EMBL" id="PWE28633.1"/>
    </source>
</evidence>
<protein>
    <submittedName>
        <fullName evidence="3">DUF4167 domain-containing protein</fullName>
    </submittedName>
</protein>
<feature type="compositionally biased region" description="Basic and acidic residues" evidence="1">
    <location>
        <begin position="105"/>
        <end position="182"/>
    </location>
</feature>
<comment type="caution">
    <text evidence="3">The sequence shown here is derived from an EMBL/GenBank/DDBJ whole genome shotgun (WGS) entry which is preliminary data.</text>
</comment>
<name>A0A2U2C9U4_9RHOB</name>
<evidence type="ECO:0000313" key="4">
    <source>
        <dbReference type="Proteomes" id="UP000244940"/>
    </source>
</evidence>
<keyword evidence="4" id="KW-1185">Reference proteome</keyword>
<feature type="region of interest" description="Disordered" evidence="1">
    <location>
        <begin position="1"/>
        <end position="38"/>
    </location>
</feature>
<dbReference type="RefSeq" id="WP_109533494.1">
    <property type="nucleotide sequence ID" value="NZ_QEYD01000006.1"/>
</dbReference>
<dbReference type="EMBL" id="QEYD01000006">
    <property type="protein sequence ID" value="PWE28633.1"/>
    <property type="molecule type" value="Genomic_DNA"/>
</dbReference>
<feature type="compositionally biased region" description="Basic residues" evidence="1">
    <location>
        <begin position="1"/>
        <end position="14"/>
    </location>
</feature>
<dbReference type="Proteomes" id="UP000244940">
    <property type="component" value="Unassembled WGS sequence"/>
</dbReference>
<evidence type="ECO:0000256" key="1">
    <source>
        <dbReference type="SAM" id="MobiDB-lite"/>
    </source>
</evidence>
<dbReference type="GeneID" id="94365544"/>
<feature type="domain" description="DUF4167" evidence="2">
    <location>
        <begin position="7"/>
        <end position="81"/>
    </location>
</feature>
<organism evidence="3 4">
    <name type="scientific">Pararhodobacter marinus</name>
    <dbReference type="NCBI Taxonomy" id="2184063"/>
    <lineage>
        <taxon>Bacteria</taxon>
        <taxon>Pseudomonadati</taxon>
        <taxon>Pseudomonadota</taxon>
        <taxon>Alphaproteobacteria</taxon>
        <taxon>Rhodobacterales</taxon>
        <taxon>Paracoccaceae</taxon>
        <taxon>Pararhodobacter</taxon>
    </lineage>
</organism>
<reference evidence="3 4" key="1">
    <citation type="submission" date="2018-05" db="EMBL/GenBank/DDBJ databases">
        <title>Pararhodobacter marina sp. nov., isolated from deep-sea water of the Indian Ocean.</title>
        <authorList>
            <person name="Lai Q.Sr."/>
            <person name="Liu X."/>
            <person name="Shao Z."/>
        </authorList>
    </citation>
    <scope>NUCLEOTIDE SEQUENCE [LARGE SCALE GENOMIC DNA]</scope>
    <source>
        <strain evidence="3 4">CIC4N-9</strain>
    </source>
</reference>
<feature type="compositionally biased region" description="Basic and acidic residues" evidence="1">
    <location>
        <begin position="83"/>
        <end position="93"/>
    </location>
</feature>
<feature type="compositionally biased region" description="Low complexity" evidence="1">
    <location>
        <begin position="94"/>
        <end position="104"/>
    </location>
</feature>
<dbReference type="InterPro" id="IPR025430">
    <property type="entry name" value="DUF4167"/>
</dbReference>
<accession>A0A2U2C9U4</accession>
<feature type="region of interest" description="Disordered" evidence="1">
    <location>
        <begin position="79"/>
        <end position="272"/>
    </location>
</feature>
<dbReference type="Pfam" id="PF13763">
    <property type="entry name" value="DUF4167"/>
    <property type="match status" value="1"/>
</dbReference>
<gene>
    <name evidence="3" type="ORF">C4N9_11650</name>
</gene>
<proteinExistence type="predicted"/>
<sequence length="272" mass="30008">MRTSNKRSRSKQNRPRSLGNIVNRVFDSSGPEGKVRGTPQQIIDKYTVLARDAQLSGDRVAAENFQQHAEHYTRMLNEAQAELAREAEARRDQQNNNGNNNNNNRRNDQRGDQGDQDGDNRQDNRPDNRQDGGRQDGGRQDNNRQDNGRQESGRGRNRRSDDRRGGPRDQNDPRDDNRRDDAQAGAQDAAQDDDSGSMLVETPESRADHDAPKADSAEAQASGTPDAGAAAQGDEKPKPARKPRAPRARKPKADAAPDMAESPSEDTPNAAE</sequence>
<feature type="compositionally biased region" description="Basic residues" evidence="1">
    <location>
        <begin position="239"/>
        <end position="250"/>
    </location>
</feature>
<feature type="compositionally biased region" description="Basic and acidic residues" evidence="1">
    <location>
        <begin position="203"/>
        <end position="216"/>
    </location>
</feature>
<evidence type="ECO:0000259" key="2">
    <source>
        <dbReference type="Pfam" id="PF13763"/>
    </source>
</evidence>
<dbReference type="AlphaFoldDB" id="A0A2U2C9U4"/>
<dbReference type="OrthoDB" id="9816310at2"/>